<keyword evidence="2" id="KW-1185">Reference proteome</keyword>
<dbReference type="AlphaFoldDB" id="A0A7I7QIS4"/>
<organism evidence="1 2">
    <name type="scientific">Mycolicibacterium sediminis</name>
    <dbReference type="NCBI Taxonomy" id="1286180"/>
    <lineage>
        <taxon>Bacteria</taxon>
        <taxon>Bacillati</taxon>
        <taxon>Actinomycetota</taxon>
        <taxon>Actinomycetes</taxon>
        <taxon>Mycobacteriales</taxon>
        <taxon>Mycobacteriaceae</taxon>
        <taxon>Mycolicibacterium</taxon>
    </lineage>
</organism>
<dbReference type="EMBL" id="AP022588">
    <property type="protein sequence ID" value="BBY26188.1"/>
    <property type="molecule type" value="Genomic_DNA"/>
</dbReference>
<proteinExistence type="predicted"/>
<evidence type="ECO:0000313" key="1">
    <source>
        <dbReference type="EMBL" id="BBY26188.1"/>
    </source>
</evidence>
<evidence type="ECO:0000313" key="2">
    <source>
        <dbReference type="Proteomes" id="UP000467193"/>
    </source>
</evidence>
<protein>
    <submittedName>
        <fullName evidence="1">Uncharacterized protein</fullName>
    </submittedName>
</protein>
<accession>A0A7I7QIS4</accession>
<name>A0A7I7QIS4_9MYCO</name>
<gene>
    <name evidence="1" type="ORF">MSEDJ_02840</name>
</gene>
<dbReference type="Proteomes" id="UP000467193">
    <property type="component" value="Chromosome"/>
</dbReference>
<sequence length="73" mass="8210">MDFLLTFLILAAPFAVAALLSWASHRGDPVRSYLAGVEEDTDWHRIEHDADAARTRFEQSPTWPASGARGERR</sequence>
<dbReference type="RefSeq" id="WP_163795290.1">
    <property type="nucleotide sequence ID" value="NZ_AP022588.1"/>
</dbReference>
<reference evidence="1 2" key="1">
    <citation type="journal article" date="2019" name="Emerg. Microbes Infect.">
        <title>Comprehensive subspecies identification of 175 nontuberculous mycobacteria species based on 7547 genomic profiles.</title>
        <authorList>
            <person name="Matsumoto Y."/>
            <person name="Kinjo T."/>
            <person name="Motooka D."/>
            <person name="Nabeya D."/>
            <person name="Jung N."/>
            <person name="Uechi K."/>
            <person name="Horii T."/>
            <person name="Iida T."/>
            <person name="Fujita J."/>
            <person name="Nakamura S."/>
        </authorList>
    </citation>
    <scope>NUCLEOTIDE SEQUENCE [LARGE SCALE GENOMIC DNA]</scope>
    <source>
        <strain evidence="1 2">JCM 17899</strain>
    </source>
</reference>
<dbReference type="KEGG" id="msei:MSEDJ_02840"/>